<evidence type="ECO:0000313" key="3">
    <source>
        <dbReference type="EMBL" id="APX00262.1"/>
    </source>
</evidence>
<dbReference type="Proteomes" id="UP000186547">
    <property type="component" value="Plasmid pHLAJ5I"/>
</dbReference>
<proteinExistence type="predicted"/>
<name>A0A1P8LWU2_NATLA</name>
<feature type="region of interest" description="Disordered" evidence="1">
    <location>
        <begin position="1"/>
        <end position="22"/>
    </location>
</feature>
<feature type="domain" description="DUF1156" evidence="2">
    <location>
        <begin position="25"/>
        <end position="76"/>
    </location>
</feature>
<keyword evidence="3" id="KW-0614">Plasmid</keyword>
<evidence type="ECO:0000313" key="4">
    <source>
        <dbReference type="Proteomes" id="UP000186547"/>
    </source>
</evidence>
<keyword evidence="3" id="KW-0808">Transferase</keyword>
<keyword evidence="3" id="KW-0489">Methyltransferase</keyword>
<dbReference type="Pfam" id="PF06634">
    <property type="entry name" value="DUF1156"/>
    <property type="match status" value="1"/>
</dbReference>
<dbReference type="GO" id="GO:0032259">
    <property type="term" value="P:methylation"/>
    <property type="evidence" value="ECO:0007669"/>
    <property type="project" value="UniProtKB-KW"/>
</dbReference>
<dbReference type="GO" id="GO:0008168">
    <property type="term" value="F:methyltransferase activity"/>
    <property type="evidence" value="ECO:0007669"/>
    <property type="project" value="UniProtKB-KW"/>
</dbReference>
<dbReference type="GO" id="GO:0003676">
    <property type="term" value="F:nucleic acid binding"/>
    <property type="evidence" value="ECO:0007669"/>
    <property type="project" value="InterPro"/>
</dbReference>
<reference evidence="3 4" key="1">
    <citation type="journal article" date="2011" name="J. Bacteriol.">
        <title>Genome sequence of Halobiforma lacisalsi AJ5, an extremely halophilic archaeon which harbors a bop gene.</title>
        <authorList>
            <person name="Jiang X."/>
            <person name="Wang S."/>
            <person name="Cheng H."/>
            <person name="Huo Y."/>
            <person name="Zhang X."/>
            <person name="Zhu X."/>
            <person name="Han X."/>
            <person name="Ni P."/>
            <person name="Wu M."/>
        </authorList>
    </citation>
    <scope>NUCLEOTIDE SEQUENCE [LARGE SCALE GENOMIC DNA]</scope>
    <source>
        <strain evidence="3 4">AJ5</strain>
        <plasmid evidence="4">phlaj5i</plasmid>
    </source>
</reference>
<geneLocation type="plasmid" evidence="4">
    <name>phlaj5i</name>
</geneLocation>
<accession>A0A1P8LWU2</accession>
<feature type="compositionally biased region" description="Basic and acidic residues" evidence="1">
    <location>
        <begin position="12"/>
        <end position="22"/>
    </location>
</feature>
<dbReference type="SUPFAM" id="SSF53335">
    <property type="entry name" value="S-adenosyl-L-methionine-dependent methyltransferases"/>
    <property type="match status" value="1"/>
</dbReference>
<dbReference type="InterPro" id="IPR002052">
    <property type="entry name" value="DNA_methylase_N6_adenine_CS"/>
</dbReference>
<dbReference type="PROSITE" id="PS00092">
    <property type="entry name" value="N6_MTASE"/>
    <property type="match status" value="1"/>
</dbReference>
<dbReference type="KEGG" id="hlc:CHINAEXTREME20890"/>
<dbReference type="InterPro" id="IPR029063">
    <property type="entry name" value="SAM-dependent_MTases_sf"/>
</dbReference>
<dbReference type="Gene3D" id="3.40.50.150">
    <property type="entry name" value="Vaccinia Virus protein VP39"/>
    <property type="match status" value="2"/>
</dbReference>
<dbReference type="InterPro" id="IPR009537">
    <property type="entry name" value="DUF1156"/>
</dbReference>
<protein>
    <submittedName>
        <fullName evidence="3">DNA methyltransferase</fullName>
    </submittedName>
</protein>
<feature type="compositionally biased region" description="Polar residues" evidence="1">
    <location>
        <begin position="1"/>
        <end position="11"/>
    </location>
</feature>
<evidence type="ECO:0000256" key="1">
    <source>
        <dbReference type="SAM" id="MobiDB-lite"/>
    </source>
</evidence>
<gene>
    <name evidence="3" type="ORF">CHINAEXTREME_20890</name>
</gene>
<organism evidence="3 4">
    <name type="scientific">Natronobacterium lacisalsi AJ5</name>
    <dbReference type="NCBI Taxonomy" id="358396"/>
    <lineage>
        <taxon>Archaea</taxon>
        <taxon>Methanobacteriati</taxon>
        <taxon>Methanobacteriota</taxon>
        <taxon>Stenosarchaea group</taxon>
        <taxon>Halobacteria</taxon>
        <taxon>Halobacteriales</taxon>
        <taxon>Natrialbaceae</taxon>
        <taxon>Natronobacterium</taxon>
    </lineage>
</organism>
<sequence length="895" mass="102739">MTYTSTMSQDHQSGDRTELPIERGFPIERVNEIASKETTGGAREYYRPIYCMHKWWARRAGSVFRAISLYTLLDEETEFEVRDPGSNGTLDMFTESDDIRESIRDIDLSNPEGIWDLYSKDVRVSDKKVLDPFMGGGTSLGESSRFGVEATGYDINPVAWFITKKEMEAHSTDPEELEEAFQGIKEAVEDEVKQYYKTSCPNGDHEADVMYYLWVKELDCISCGETVPLFEDYRVGRGRYENKGKYNVYCPKCESITLVEDWQNDCECNHCNHKFVPKDGNVTRGGNYTCEECGQKYGIRDAINEQGDYDLRLYALEYYCSSCDDKSNVDRSNIKGYKAVDLRDHELFESAQDSWKQQENLHNYIPTEKIADGWYTASTKFEGSAPGAHDIKEFGYENWADMFNERQLLCLSTILREIDKIEDQNIKEYLLLAFTGCLNRNNMMVGYNYVHNQITNIFKSNSFDPPQRPAENNVWGLKHGTGPFYRKFELIKRAVEYAHAPTDRYIEDGETIETPGFDTPLGENTNVICDDLRNIDAENEYDAVITDPPYYDNVLYSELSDFFYVWQKIVLEDEYDCFSSDKTSRSEIVANPAQDKGVEEFEAELREAFEVVHKALKEDGVLTFTYHHSDSESWGELLEALCDSGFVVTATYPVTADLQKLTKGEAVSFDIIVVARPAIEREPISWTSLRRNIVRTAGVTREQLEAERDLSAGDIGVVEMGECFAEYSNHHGEVRRDGETMSAKEVVDEIYGIIQEESDLGEIDVFLDLLEEWKPTYNDLNKLCRGTNATPDGLKEMRLFFMDGNDLILGTWDNQKRQAYIQDKVSDEDRDLNNLDKAQYLRYLFEEGKSSTKYLERWETDDLEELCEGLAEATGDETYLKMLGVDTSLPEYTTE</sequence>
<evidence type="ECO:0000259" key="2">
    <source>
        <dbReference type="Pfam" id="PF06634"/>
    </source>
</evidence>
<dbReference type="AlphaFoldDB" id="A0A1P8LWU2"/>
<dbReference type="EMBL" id="CP019286">
    <property type="protein sequence ID" value="APX00262.1"/>
    <property type="molecule type" value="Genomic_DNA"/>
</dbReference>
<dbReference type="REBASE" id="188527">
    <property type="entry name" value="M.HlaAJ5ORF20890P"/>
</dbReference>